<evidence type="ECO:0000259" key="11">
    <source>
        <dbReference type="PROSITE" id="PS50071"/>
    </source>
</evidence>
<feature type="compositionally biased region" description="Polar residues" evidence="10">
    <location>
        <begin position="59"/>
        <end position="77"/>
    </location>
</feature>
<dbReference type="PANTHER" id="PTHR45664:SF11">
    <property type="entry name" value="HOMEOBOX PROTEIN HOX-B3"/>
    <property type="match status" value="1"/>
</dbReference>
<evidence type="ECO:0000256" key="3">
    <source>
        <dbReference type="ARBA" id="ARBA00009107"/>
    </source>
</evidence>
<keyword evidence="13" id="KW-1185">Reference proteome</keyword>
<evidence type="ECO:0000256" key="1">
    <source>
        <dbReference type="ARBA" id="ARBA00003263"/>
    </source>
</evidence>
<comment type="subcellular location">
    <subcellularLocation>
        <location evidence="2 8 9">Nucleus</location>
    </subcellularLocation>
</comment>
<evidence type="ECO:0000256" key="4">
    <source>
        <dbReference type="ARBA" id="ARBA00022473"/>
    </source>
</evidence>
<dbReference type="PRINTS" id="PR00031">
    <property type="entry name" value="HTHREPRESSR"/>
</dbReference>
<gene>
    <name evidence="12" type="ORF">ECPE_LOCUS12222</name>
</gene>
<feature type="region of interest" description="Disordered" evidence="10">
    <location>
        <begin position="1"/>
        <end position="77"/>
    </location>
</feature>
<evidence type="ECO:0000256" key="7">
    <source>
        <dbReference type="ARBA" id="ARBA00023242"/>
    </source>
</evidence>
<evidence type="ECO:0000313" key="12">
    <source>
        <dbReference type="EMBL" id="VDP89485.1"/>
    </source>
</evidence>
<dbReference type="AlphaFoldDB" id="A0A183AZ37"/>
<name>A0A183AZ37_9TREM</name>
<evidence type="ECO:0000256" key="10">
    <source>
        <dbReference type="SAM" id="MobiDB-lite"/>
    </source>
</evidence>
<keyword evidence="5 8" id="KW-0238">DNA-binding</keyword>
<keyword evidence="6 8" id="KW-0371">Homeobox</keyword>
<evidence type="ECO:0000256" key="8">
    <source>
        <dbReference type="PROSITE-ProRule" id="PRU00108"/>
    </source>
</evidence>
<keyword evidence="4" id="KW-0217">Developmental protein</keyword>
<dbReference type="OrthoDB" id="6159439at2759"/>
<dbReference type="Gene3D" id="1.10.10.60">
    <property type="entry name" value="Homeodomain-like"/>
    <property type="match status" value="1"/>
</dbReference>
<feature type="compositionally biased region" description="Basic and acidic residues" evidence="10">
    <location>
        <begin position="12"/>
        <end position="46"/>
    </location>
</feature>
<dbReference type="EMBL" id="UZAN01052421">
    <property type="protein sequence ID" value="VDP89485.1"/>
    <property type="molecule type" value="Genomic_DNA"/>
</dbReference>
<dbReference type="InterPro" id="IPR009057">
    <property type="entry name" value="Homeodomain-like_sf"/>
</dbReference>
<dbReference type="InterPro" id="IPR001356">
    <property type="entry name" value="HD"/>
</dbReference>
<dbReference type="GO" id="GO:0000978">
    <property type="term" value="F:RNA polymerase II cis-regulatory region sequence-specific DNA binding"/>
    <property type="evidence" value="ECO:0007669"/>
    <property type="project" value="TreeGrafter"/>
</dbReference>
<accession>A0A183AZ37</accession>
<dbReference type="InterPro" id="IPR000047">
    <property type="entry name" value="HTH_motif"/>
</dbReference>
<protein>
    <submittedName>
        <fullName evidence="14">Homeobox domain-containing protein</fullName>
    </submittedName>
</protein>
<feature type="compositionally biased region" description="Polar residues" evidence="10">
    <location>
        <begin position="1"/>
        <end position="11"/>
    </location>
</feature>
<dbReference type="GO" id="GO:0005634">
    <property type="term" value="C:nucleus"/>
    <property type="evidence" value="ECO:0007669"/>
    <property type="project" value="UniProtKB-SubCell"/>
</dbReference>
<evidence type="ECO:0000313" key="13">
    <source>
        <dbReference type="Proteomes" id="UP000272942"/>
    </source>
</evidence>
<dbReference type="Proteomes" id="UP000272942">
    <property type="component" value="Unassembled WGS sequence"/>
</dbReference>
<dbReference type="InterPro" id="IPR017970">
    <property type="entry name" value="Homeobox_CS"/>
</dbReference>
<dbReference type="SUPFAM" id="SSF46689">
    <property type="entry name" value="Homeodomain-like"/>
    <property type="match status" value="1"/>
</dbReference>
<dbReference type="GO" id="GO:0000981">
    <property type="term" value="F:DNA-binding transcription factor activity, RNA polymerase II-specific"/>
    <property type="evidence" value="ECO:0007669"/>
    <property type="project" value="InterPro"/>
</dbReference>
<evidence type="ECO:0000256" key="9">
    <source>
        <dbReference type="RuleBase" id="RU000682"/>
    </source>
</evidence>
<dbReference type="SMART" id="SM00389">
    <property type="entry name" value="HOX"/>
    <property type="match status" value="1"/>
</dbReference>
<keyword evidence="7 8" id="KW-0539">Nucleus</keyword>
<proteinExistence type="inferred from homology"/>
<dbReference type="PROSITE" id="PS50071">
    <property type="entry name" value="HOMEOBOX_2"/>
    <property type="match status" value="1"/>
</dbReference>
<comment type="function">
    <text evidence="1">Sequence-specific transcription factor which is part of a developmental regulatory system that provides cells with specific positional identities on the anterior-posterior axis.</text>
</comment>
<dbReference type="GO" id="GO:0009952">
    <property type="term" value="P:anterior/posterior pattern specification"/>
    <property type="evidence" value="ECO:0007669"/>
    <property type="project" value="TreeGrafter"/>
</dbReference>
<dbReference type="PRINTS" id="PR00024">
    <property type="entry name" value="HOMEOBOX"/>
</dbReference>
<reference evidence="14" key="1">
    <citation type="submission" date="2016-06" db="UniProtKB">
        <authorList>
            <consortium name="WormBaseParasite"/>
        </authorList>
    </citation>
    <scope>IDENTIFICATION</scope>
</reference>
<evidence type="ECO:0000313" key="14">
    <source>
        <dbReference type="WBParaSite" id="ECPE_0001225801-mRNA-1"/>
    </source>
</evidence>
<feature type="domain" description="Homeobox" evidence="11">
    <location>
        <begin position="66"/>
        <end position="126"/>
    </location>
</feature>
<dbReference type="Pfam" id="PF00046">
    <property type="entry name" value="Homeodomain"/>
    <property type="match status" value="1"/>
</dbReference>
<reference evidence="12 13" key="2">
    <citation type="submission" date="2018-11" db="EMBL/GenBank/DDBJ databases">
        <authorList>
            <consortium name="Pathogen Informatics"/>
        </authorList>
    </citation>
    <scope>NUCLEOTIDE SEQUENCE [LARGE SCALE GENOMIC DNA]</scope>
    <source>
        <strain evidence="12 13">Egypt</strain>
    </source>
</reference>
<feature type="DNA-binding region" description="Homeobox" evidence="8">
    <location>
        <begin position="68"/>
        <end position="127"/>
    </location>
</feature>
<dbReference type="CDD" id="cd00086">
    <property type="entry name" value="homeodomain"/>
    <property type="match status" value="1"/>
</dbReference>
<dbReference type="PROSITE" id="PS00027">
    <property type="entry name" value="HOMEOBOX_1"/>
    <property type="match status" value="1"/>
</dbReference>
<evidence type="ECO:0000256" key="5">
    <source>
        <dbReference type="ARBA" id="ARBA00023125"/>
    </source>
</evidence>
<evidence type="ECO:0000256" key="2">
    <source>
        <dbReference type="ARBA" id="ARBA00004123"/>
    </source>
</evidence>
<dbReference type="InterPro" id="IPR020479">
    <property type="entry name" value="HD_metazoa"/>
</dbReference>
<evidence type="ECO:0000256" key="6">
    <source>
        <dbReference type="ARBA" id="ARBA00023155"/>
    </source>
</evidence>
<organism evidence="14">
    <name type="scientific">Echinostoma caproni</name>
    <dbReference type="NCBI Taxonomy" id="27848"/>
    <lineage>
        <taxon>Eukaryota</taxon>
        <taxon>Metazoa</taxon>
        <taxon>Spiralia</taxon>
        <taxon>Lophotrochozoa</taxon>
        <taxon>Platyhelminthes</taxon>
        <taxon>Trematoda</taxon>
        <taxon>Digenea</taxon>
        <taxon>Plagiorchiida</taxon>
        <taxon>Echinostomata</taxon>
        <taxon>Echinostomatoidea</taxon>
        <taxon>Echinostomatidae</taxon>
        <taxon>Echinostoma</taxon>
    </lineage>
</organism>
<dbReference type="WBParaSite" id="ECPE_0001225801-mRNA-1">
    <property type="protein sequence ID" value="ECPE_0001225801-mRNA-1"/>
    <property type="gene ID" value="ECPE_0001225801"/>
</dbReference>
<comment type="similarity">
    <text evidence="3">Belongs to the Antp homeobox family.</text>
</comment>
<dbReference type="PANTHER" id="PTHR45664">
    <property type="entry name" value="PROTEIN ZERKNUELLT 1-RELATED"/>
    <property type="match status" value="1"/>
</dbReference>
<sequence>MTSYIRFSQDSSKQREPVQYDENRNPLKKDPSIRGRADSTESRTDQTRSMPSRLDQLIESCSTVSSTTKRPRSTYSHPQLVELEKEFHYANYLSQKRRLELAAQIGLTERQIKIWFQNRRMKQKKDNLQADRLRNR</sequence>